<evidence type="ECO:0000256" key="2">
    <source>
        <dbReference type="RuleBase" id="RU003750"/>
    </source>
</evidence>
<dbReference type="GO" id="GO:0016020">
    <property type="term" value="C:membrane"/>
    <property type="evidence" value="ECO:0007669"/>
    <property type="project" value="InterPro"/>
</dbReference>
<keyword evidence="4" id="KW-0472">Membrane</keyword>
<evidence type="ECO:0000313" key="6">
    <source>
        <dbReference type="Proteomes" id="UP000008366"/>
    </source>
</evidence>
<dbReference type="InterPro" id="IPR000462">
    <property type="entry name" value="CDP-OH_P_trans"/>
</dbReference>
<dbReference type="STRING" id="1184609.KILIM_001_00310"/>
<comment type="similarity">
    <text evidence="2">Belongs to the CDP-alcohol phosphatidyltransferase class-I family.</text>
</comment>
<accession>K6X5E8</accession>
<proteinExistence type="inferred from homology"/>
<feature type="transmembrane region" description="Helical" evidence="4">
    <location>
        <begin position="150"/>
        <end position="175"/>
    </location>
</feature>
<feature type="transmembrane region" description="Helical" evidence="4">
    <location>
        <begin position="62"/>
        <end position="79"/>
    </location>
</feature>
<dbReference type="InterPro" id="IPR043130">
    <property type="entry name" value="CDP-OH_PTrfase_TM_dom"/>
</dbReference>
<dbReference type="Pfam" id="PF01066">
    <property type="entry name" value="CDP-OH_P_transf"/>
    <property type="match status" value="1"/>
</dbReference>
<organism evidence="5 6">
    <name type="scientific">Kineosphaera limosa NBRC 100340</name>
    <dbReference type="NCBI Taxonomy" id="1184609"/>
    <lineage>
        <taxon>Bacteria</taxon>
        <taxon>Bacillati</taxon>
        <taxon>Actinomycetota</taxon>
        <taxon>Actinomycetes</taxon>
        <taxon>Micrococcales</taxon>
        <taxon>Dermatophilaceae</taxon>
        <taxon>Kineosphaera</taxon>
    </lineage>
</organism>
<evidence type="ECO:0000256" key="1">
    <source>
        <dbReference type="ARBA" id="ARBA00022679"/>
    </source>
</evidence>
<gene>
    <name evidence="5" type="ORF">KILIM_001_00310</name>
</gene>
<dbReference type="GO" id="GO:0008654">
    <property type="term" value="P:phospholipid biosynthetic process"/>
    <property type="evidence" value="ECO:0007669"/>
    <property type="project" value="InterPro"/>
</dbReference>
<protein>
    <submittedName>
        <fullName evidence="5">Putative CDP-alcohol phosphatidyltransferase</fullName>
    </submittedName>
</protein>
<evidence type="ECO:0000256" key="4">
    <source>
        <dbReference type="SAM" id="Phobius"/>
    </source>
</evidence>
<keyword evidence="4" id="KW-0812">Transmembrane</keyword>
<sequence length="263" mass="27966">MTMTKGAAQVTGEPAAAGRPPTLVGVHKPMSGAPAYSRYINRPWGRRIALQAYRFGLTPDQVTAISALFTLSGLLVLALVPSQVWTGLAVAALLATGYAVDSADGQLARMRGGGSPAGEWLDHIVDAFKGSAIHLLIAIHLYRFTDLPHAVLLIPLAFAVVDTVLFFGQLLTDFLRRLNPVGAPAKQTSTSAWRSLAALPSDFGLLCWLFVLLPWAGLFVPVYALLGLACALFLAASLVRWRRGFIAAAGQQARAAQHEGARA</sequence>
<dbReference type="RefSeq" id="WP_006590562.1">
    <property type="nucleotide sequence ID" value="NZ_BAHD01000001.1"/>
</dbReference>
<evidence type="ECO:0000256" key="3">
    <source>
        <dbReference type="SAM" id="MobiDB-lite"/>
    </source>
</evidence>
<dbReference type="EMBL" id="BAHD01000001">
    <property type="protein sequence ID" value="GAB94029.1"/>
    <property type="molecule type" value="Genomic_DNA"/>
</dbReference>
<dbReference type="eggNOG" id="COG0558">
    <property type="taxonomic scope" value="Bacteria"/>
</dbReference>
<reference evidence="5 6" key="1">
    <citation type="submission" date="2012-08" db="EMBL/GenBank/DDBJ databases">
        <title>Whole genome shotgun sequence of Kineosphaera limosa NBRC 100340.</title>
        <authorList>
            <person name="Yoshida I."/>
            <person name="Isaki S."/>
            <person name="Hosoyama A."/>
            <person name="Tsuchikane K."/>
            <person name="Katsumata H."/>
            <person name="Ando Y."/>
            <person name="Ohji S."/>
            <person name="Hamada M."/>
            <person name="Tamura T."/>
            <person name="Yamazoe A."/>
            <person name="Yamazaki S."/>
            <person name="Fujita N."/>
        </authorList>
    </citation>
    <scope>NUCLEOTIDE SEQUENCE [LARGE SCALE GENOMIC DNA]</scope>
    <source>
        <strain evidence="5 6">NBRC 100340</strain>
    </source>
</reference>
<keyword evidence="4" id="KW-1133">Transmembrane helix</keyword>
<dbReference type="GO" id="GO:0016780">
    <property type="term" value="F:phosphotransferase activity, for other substituted phosphate groups"/>
    <property type="evidence" value="ECO:0007669"/>
    <property type="project" value="InterPro"/>
</dbReference>
<comment type="caution">
    <text evidence="5">The sequence shown here is derived from an EMBL/GenBank/DDBJ whole genome shotgun (WGS) entry which is preliminary data.</text>
</comment>
<evidence type="ECO:0000313" key="5">
    <source>
        <dbReference type="EMBL" id="GAB94029.1"/>
    </source>
</evidence>
<dbReference type="AlphaFoldDB" id="K6X5E8"/>
<feature type="region of interest" description="Disordered" evidence="3">
    <location>
        <begin position="1"/>
        <end position="21"/>
    </location>
</feature>
<dbReference type="InterPro" id="IPR048254">
    <property type="entry name" value="CDP_ALCOHOL_P_TRANSF_CS"/>
</dbReference>
<feature type="transmembrane region" description="Helical" evidence="4">
    <location>
        <begin position="196"/>
        <end position="216"/>
    </location>
</feature>
<dbReference type="Gene3D" id="1.20.120.1760">
    <property type="match status" value="1"/>
</dbReference>
<dbReference type="Proteomes" id="UP000008366">
    <property type="component" value="Unassembled WGS sequence"/>
</dbReference>
<dbReference type="PROSITE" id="PS00379">
    <property type="entry name" value="CDP_ALCOHOL_P_TRANSF"/>
    <property type="match status" value="1"/>
</dbReference>
<feature type="transmembrane region" description="Helical" evidence="4">
    <location>
        <begin position="222"/>
        <end position="241"/>
    </location>
</feature>
<keyword evidence="6" id="KW-1185">Reference proteome</keyword>
<name>K6X5E8_9MICO</name>
<keyword evidence="1 2" id="KW-0808">Transferase</keyword>